<name>A0A223FN45_9POXV</name>
<sequence length="351" mass="40827">MDIFRELILIRDQENVLISPVSILSTLSILYHATKGSASDKILNYIEENTDTDTEDNDNMEIDTKECTELVTVNKVYGSSSIRFYSEFLEKIKNDFETINFNNTELATYQINEWVRLFTNNKISKLFNSLSNDTRMLLVGAAHFKAKWKYPFPKEYTYKDNFYISYDSTTVDTMVIKDKSFLYNHVDEPFGSFSIVDIPYEGNSSMMIILPDELDGLKDAEEDILINENFKKWISDLSLTRVDIYLPKFNVEVTEPYDLVHIFKKVGLSDIFKDSNLHISNEHITIDGILHKSFIEVNEEYTEAASASCFQFTKNSLIKPIIFHADHPFIYIIKDTCNRILFIGKYYFPNK</sequence>
<dbReference type="GO" id="GO:0004867">
    <property type="term" value="F:serine-type endopeptidase inhibitor activity"/>
    <property type="evidence" value="ECO:0007669"/>
    <property type="project" value="InterPro"/>
</dbReference>
<dbReference type="SUPFAM" id="SSF56574">
    <property type="entry name" value="Serpins"/>
    <property type="match status" value="1"/>
</dbReference>
<evidence type="ECO:0000313" key="4">
    <source>
        <dbReference type="Proteomes" id="UP000217350"/>
    </source>
</evidence>
<proteinExistence type="inferred from homology"/>
<dbReference type="InterPro" id="IPR036186">
    <property type="entry name" value="Serpin_sf"/>
</dbReference>
<reference evidence="3" key="1">
    <citation type="journal article" date="2017" name="Virus Genes">
        <title>Two novel poxviruses with unusual genome rearrangements: NY_014 and Murmansk.</title>
        <authorList>
            <person name="Smithson C."/>
            <person name="Meyer H."/>
            <person name="Gigante C.M."/>
            <person name="Gao J."/>
            <person name="Zhao H."/>
            <person name="Batra D."/>
            <person name="Damon I."/>
            <person name="Upton C."/>
            <person name="Li Y."/>
        </authorList>
    </citation>
    <scope>NUCLEOTIDE SEQUENCE [LARGE SCALE GENOMIC DNA]</scope>
    <source>
        <strain evidence="3">LEIV-11411</strain>
    </source>
</reference>
<dbReference type="PROSITE" id="PS00284">
    <property type="entry name" value="SERPIN"/>
    <property type="match status" value="1"/>
</dbReference>
<dbReference type="SMART" id="SM00093">
    <property type="entry name" value="SERPIN"/>
    <property type="match status" value="1"/>
</dbReference>
<dbReference type="InterPro" id="IPR023795">
    <property type="entry name" value="Serpin_CS"/>
</dbReference>
<comment type="similarity">
    <text evidence="1">Belongs to the serpin family. Poxviruses subfamily.</text>
</comment>
<dbReference type="InterPro" id="IPR042178">
    <property type="entry name" value="Serpin_sf_1"/>
</dbReference>
<organism evidence="3">
    <name type="scientific">Murmansk poxvirus</name>
    <dbReference type="NCBI Taxonomy" id="2025359"/>
    <lineage>
        <taxon>Viruses</taxon>
        <taxon>Varidnaviria</taxon>
        <taxon>Bamfordvirae</taxon>
        <taxon>Nucleocytoviricota</taxon>
        <taxon>Pokkesviricetes</taxon>
        <taxon>Chitovirales</taxon>
        <taxon>Poxviridae</taxon>
        <taxon>Chordopoxvirinae</taxon>
        <taxon>Centapoxvirus</taxon>
        <taxon>Centapoxvirus microtuspox</taxon>
        <taxon>Murmansk microtuspox virus</taxon>
    </lineage>
</organism>
<evidence type="ECO:0000313" key="3">
    <source>
        <dbReference type="EMBL" id="AST09397.1"/>
    </source>
</evidence>
<dbReference type="InterPro" id="IPR023796">
    <property type="entry name" value="Serpin_dom"/>
</dbReference>
<dbReference type="GO" id="GO:0005615">
    <property type="term" value="C:extracellular space"/>
    <property type="evidence" value="ECO:0007669"/>
    <property type="project" value="InterPro"/>
</dbReference>
<evidence type="ECO:0000259" key="2">
    <source>
        <dbReference type="SMART" id="SM00093"/>
    </source>
</evidence>
<feature type="domain" description="Serpin" evidence="2">
    <location>
        <begin position="1"/>
        <end position="349"/>
    </location>
</feature>
<evidence type="ECO:0000256" key="1">
    <source>
        <dbReference type="ARBA" id="ARBA00008009"/>
    </source>
</evidence>
<dbReference type="PANTHER" id="PTHR11461">
    <property type="entry name" value="SERINE PROTEASE INHIBITOR, SERPIN"/>
    <property type="match status" value="1"/>
</dbReference>
<dbReference type="Proteomes" id="UP000217350">
    <property type="component" value="Segment"/>
</dbReference>
<protein>
    <submittedName>
        <fullName evidence="3">Serine protease inhibitor-like protein</fullName>
    </submittedName>
</protein>
<dbReference type="Gene3D" id="2.30.39.10">
    <property type="entry name" value="Alpha-1-antitrypsin, domain 1"/>
    <property type="match status" value="1"/>
</dbReference>
<accession>A0A223FN45</accession>
<keyword evidence="4" id="KW-1185">Reference proteome</keyword>
<dbReference type="InterPro" id="IPR042185">
    <property type="entry name" value="Serpin_sf_2"/>
</dbReference>
<dbReference type="OrthoDB" id="14126at10239"/>
<dbReference type="Pfam" id="PF00079">
    <property type="entry name" value="Serpin"/>
    <property type="match status" value="1"/>
</dbReference>
<dbReference type="Gene3D" id="3.30.497.10">
    <property type="entry name" value="Antithrombin, subunit I, domain 2"/>
    <property type="match status" value="1"/>
</dbReference>
<gene>
    <name evidence="3" type="ORF">Murmansk-202</name>
</gene>
<dbReference type="InterPro" id="IPR000215">
    <property type="entry name" value="Serpin_fam"/>
</dbReference>
<dbReference type="EMBL" id="MF001304">
    <property type="protein sequence ID" value="AST09397.1"/>
    <property type="molecule type" value="Genomic_DNA"/>
</dbReference>
<dbReference type="PANTHER" id="PTHR11461:SF211">
    <property type="entry name" value="GH10112P-RELATED"/>
    <property type="match status" value="1"/>
</dbReference>